<accession>S3DAU7</accession>
<keyword evidence="2" id="KW-1185">Reference proteome</keyword>
<dbReference type="OMA" id="MHDWVLQ"/>
<dbReference type="HOGENOM" id="CLU_035264_1_1_1"/>
<dbReference type="SUPFAM" id="SSF56112">
    <property type="entry name" value="Protein kinase-like (PK-like)"/>
    <property type="match status" value="1"/>
</dbReference>
<dbReference type="RefSeq" id="XP_008077807.1">
    <property type="nucleotide sequence ID" value="XM_008079616.1"/>
</dbReference>
<dbReference type="GeneID" id="19469561"/>
<dbReference type="KEGG" id="glz:GLAREA_10515"/>
<dbReference type="eggNOG" id="ENOG502T6CS">
    <property type="taxonomic scope" value="Eukaryota"/>
</dbReference>
<evidence type="ECO:0008006" key="3">
    <source>
        <dbReference type="Google" id="ProtNLM"/>
    </source>
</evidence>
<name>S3DAU7_GLAL2</name>
<dbReference type="AlphaFoldDB" id="S3DAU7"/>
<protein>
    <recommendedName>
        <fullName evidence="3">Protein kinase domain-containing protein</fullName>
    </recommendedName>
</protein>
<reference evidence="1 2" key="1">
    <citation type="journal article" date="2013" name="BMC Genomics">
        <title>Genomics-driven discovery of the pneumocandin biosynthetic gene cluster in the fungus Glarea lozoyensis.</title>
        <authorList>
            <person name="Chen L."/>
            <person name="Yue Q."/>
            <person name="Zhang X."/>
            <person name="Xiang M."/>
            <person name="Wang C."/>
            <person name="Li S."/>
            <person name="Che Y."/>
            <person name="Ortiz-Lopez F.J."/>
            <person name="Bills G.F."/>
            <person name="Liu X."/>
            <person name="An Z."/>
        </authorList>
    </citation>
    <scope>NUCLEOTIDE SEQUENCE [LARGE SCALE GENOMIC DNA]</scope>
    <source>
        <strain evidence="2">ATCC 20868 / MF5171</strain>
    </source>
</reference>
<dbReference type="OrthoDB" id="4062651at2759"/>
<sequence>MDDKETSSLEHYVVSEIGFSQDDENSYLEVRRYNKRFYIHIKPENLEGSARITEEYLRFINAERRENFPGKDEEVEETPVFVDEDFYDWALKCCSPLFQKLAPAPEPELQKMSLSEYYNAETSHYDLHAINETLTPIIKLKVPGFSSPGAEVNRSTLHTSWPVYRPEEVLLNIKNASQALSPSPSVAIIEDELQRVMGILLTYIDCEFTTLSCAAHANTPNCLKQKWADQLTETLALLHQAGIVWGDAKPDNVLIARSGT</sequence>
<gene>
    <name evidence="1" type="ORF">GLAREA_10515</name>
</gene>
<organism evidence="1 2">
    <name type="scientific">Glarea lozoyensis (strain ATCC 20868 / MF5171)</name>
    <dbReference type="NCBI Taxonomy" id="1116229"/>
    <lineage>
        <taxon>Eukaryota</taxon>
        <taxon>Fungi</taxon>
        <taxon>Dikarya</taxon>
        <taxon>Ascomycota</taxon>
        <taxon>Pezizomycotina</taxon>
        <taxon>Leotiomycetes</taxon>
        <taxon>Helotiales</taxon>
        <taxon>Helotiaceae</taxon>
        <taxon>Glarea</taxon>
    </lineage>
</organism>
<dbReference type="InterPro" id="IPR011009">
    <property type="entry name" value="Kinase-like_dom_sf"/>
</dbReference>
<dbReference type="Gene3D" id="1.10.510.10">
    <property type="entry name" value="Transferase(Phosphotransferase) domain 1"/>
    <property type="match status" value="1"/>
</dbReference>
<dbReference type="EMBL" id="KE145355">
    <property type="protein sequence ID" value="EPE34820.1"/>
    <property type="molecule type" value="Genomic_DNA"/>
</dbReference>
<evidence type="ECO:0000313" key="1">
    <source>
        <dbReference type="EMBL" id="EPE34820.1"/>
    </source>
</evidence>
<proteinExistence type="predicted"/>
<dbReference type="Proteomes" id="UP000016922">
    <property type="component" value="Unassembled WGS sequence"/>
</dbReference>
<evidence type="ECO:0000313" key="2">
    <source>
        <dbReference type="Proteomes" id="UP000016922"/>
    </source>
</evidence>